<dbReference type="RefSeq" id="WP_147090898.1">
    <property type="nucleotide sequence ID" value="NZ_BAABJD010000002.1"/>
</dbReference>
<accession>A0A5B8S5G1</accession>
<proteinExistence type="predicted"/>
<keyword evidence="2" id="KW-1185">Reference proteome</keyword>
<name>A0A5B8S5G1_9SPHN</name>
<evidence type="ECO:0008006" key="3">
    <source>
        <dbReference type="Google" id="ProtNLM"/>
    </source>
</evidence>
<evidence type="ECO:0000313" key="2">
    <source>
        <dbReference type="Proteomes" id="UP000321172"/>
    </source>
</evidence>
<reference evidence="1 2" key="1">
    <citation type="journal article" date="2013" name="J. Microbiol. Biotechnol.">
        <title>Novosphingobium ginsenosidimutans sp. nov., with the ability to convert ginsenoside.</title>
        <authorList>
            <person name="Kim J.K."/>
            <person name="He D."/>
            <person name="Liu Q.M."/>
            <person name="Park H.Y."/>
            <person name="Jung M.S."/>
            <person name="Yoon M.H."/>
            <person name="Kim S.C."/>
            <person name="Im W.T."/>
        </authorList>
    </citation>
    <scope>NUCLEOTIDE SEQUENCE [LARGE SCALE GENOMIC DNA]</scope>
    <source>
        <strain evidence="1 2">FW-6</strain>
    </source>
</reference>
<dbReference type="KEGG" id="ngf:FRF71_12135"/>
<sequence length="260" mass="26806">MVEISQGWGAAPRLCFVFAPGSRPDLAALDALAVSPSDTASGSSAATSFSLSHRSPDGTWAELLLHGLTFDCTGLAPGDGDAQPPAGPPVGLRSMPAGEVISLAPAPHLAGGAGLIPVLQVIAELGANLAALSGVLAVTWTPAGSWVAPDLFRRAIAVWLDGGAFPGLILTALEQKANGAIASRGLQLLIGQELYFEPDKRLPAATLARLAVRLIHELVQIGPLQRERDFTGPGGERLLAVPVRDGTELRILVSGLDSEQ</sequence>
<protein>
    <recommendedName>
        <fullName evidence="3">DUF4261 domain-containing protein</fullName>
    </recommendedName>
</protein>
<dbReference type="EMBL" id="CP042345">
    <property type="protein sequence ID" value="QEA16819.1"/>
    <property type="molecule type" value="Genomic_DNA"/>
</dbReference>
<dbReference type="AlphaFoldDB" id="A0A5B8S5G1"/>
<gene>
    <name evidence="1" type="ORF">FRF71_12135</name>
</gene>
<dbReference type="OrthoDB" id="7427292at2"/>
<evidence type="ECO:0000313" key="1">
    <source>
        <dbReference type="EMBL" id="QEA16819.1"/>
    </source>
</evidence>
<organism evidence="1 2">
    <name type="scientific">Novosphingobium ginsenosidimutans</name>
    <dbReference type="NCBI Taxonomy" id="1176536"/>
    <lineage>
        <taxon>Bacteria</taxon>
        <taxon>Pseudomonadati</taxon>
        <taxon>Pseudomonadota</taxon>
        <taxon>Alphaproteobacteria</taxon>
        <taxon>Sphingomonadales</taxon>
        <taxon>Sphingomonadaceae</taxon>
        <taxon>Novosphingobium</taxon>
    </lineage>
</organism>
<dbReference type="Proteomes" id="UP000321172">
    <property type="component" value="Chromosome"/>
</dbReference>